<gene>
    <name evidence="8" type="ORF">B0T18DRAFT_436167</name>
</gene>
<comment type="subcellular location">
    <subcellularLocation>
        <location evidence="1">Nucleus</location>
    </subcellularLocation>
</comment>
<evidence type="ECO:0000256" key="6">
    <source>
        <dbReference type="PROSITE-ProRule" id="PRU00221"/>
    </source>
</evidence>
<dbReference type="InterPro" id="IPR015943">
    <property type="entry name" value="WD40/YVTN_repeat-like_dom_sf"/>
</dbReference>
<dbReference type="PANTHER" id="PTHR22850">
    <property type="entry name" value="WD40 REPEAT FAMILY"/>
    <property type="match status" value="1"/>
</dbReference>
<dbReference type="InterPro" id="IPR020472">
    <property type="entry name" value="WD40_PAC1"/>
</dbReference>
<evidence type="ECO:0000256" key="3">
    <source>
        <dbReference type="ARBA" id="ARBA00022737"/>
    </source>
</evidence>
<accession>A0AA40F6A9</accession>
<keyword evidence="9" id="KW-1185">Reference proteome</keyword>
<organism evidence="8 9">
    <name type="scientific">Schizothecium vesticola</name>
    <dbReference type="NCBI Taxonomy" id="314040"/>
    <lineage>
        <taxon>Eukaryota</taxon>
        <taxon>Fungi</taxon>
        <taxon>Dikarya</taxon>
        <taxon>Ascomycota</taxon>
        <taxon>Pezizomycotina</taxon>
        <taxon>Sordariomycetes</taxon>
        <taxon>Sordariomycetidae</taxon>
        <taxon>Sordariales</taxon>
        <taxon>Schizotheciaceae</taxon>
        <taxon>Schizothecium</taxon>
    </lineage>
</organism>
<dbReference type="Proteomes" id="UP001172155">
    <property type="component" value="Unassembled WGS sequence"/>
</dbReference>
<evidence type="ECO:0000256" key="2">
    <source>
        <dbReference type="ARBA" id="ARBA00022574"/>
    </source>
</evidence>
<sequence length="431" mass="48148">MEDEQDDKEREQLRINEEYKTWKKNSPFLYDMLLSTALEWPTLTTQWFPDVKDVKDKNKTVHRLLIGTHTSEDKPNYLQIAELEIPKPVKPHASEFDEERGELGGYGSRQGGAESPVITFKIVQQIDHPGEVNKARYQPQNPDIIATLSVDGKVLIYDRTKHSSNPSGAPNPQLELVGHKEEGFGLAWNPHDAGCLASGSQDKTVLLWDLKDAAAKNPGSKTVKPARKFTHHTHIVNDVQYHPIVKHWIGTVSDDMTLQIIDVRRSENDSAAVVASGGHTDAINALAFNPRSEFLVATASSDHTIGIWDMRSLKQKIHTLEGHVDAVTSLAWHPTESSILGSGSYDRRLLFWDLSRVGEEQMPEDEADGPPELLFMHGGHTNHLADFSWNLNDPWVVCSAAEDNLLQIWKVADSIVRADDAPMPNGEFGNN</sequence>
<evidence type="ECO:0000256" key="4">
    <source>
        <dbReference type="ARBA" id="ARBA00022853"/>
    </source>
</evidence>
<dbReference type="Gene3D" id="2.130.10.10">
    <property type="entry name" value="YVTN repeat-like/Quinoprotein amine dehydrogenase"/>
    <property type="match status" value="1"/>
</dbReference>
<name>A0AA40F6A9_9PEZI</name>
<dbReference type="CDD" id="cd00200">
    <property type="entry name" value="WD40"/>
    <property type="match status" value="1"/>
</dbReference>
<evidence type="ECO:0000259" key="7">
    <source>
        <dbReference type="Pfam" id="PF12265"/>
    </source>
</evidence>
<comment type="caution">
    <text evidence="8">The sequence shown here is derived from an EMBL/GenBank/DDBJ whole genome shotgun (WGS) entry which is preliminary data.</text>
</comment>
<proteinExistence type="predicted"/>
<dbReference type="GO" id="GO:0005634">
    <property type="term" value="C:nucleus"/>
    <property type="evidence" value="ECO:0007669"/>
    <property type="project" value="UniProtKB-SubCell"/>
</dbReference>
<keyword evidence="5" id="KW-0539">Nucleus</keyword>
<keyword evidence="2 6" id="KW-0853">WD repeat</keyword>
<dbReference type="Pfam" id="PF00400">
    <property type="entry name" value="WD40"/>
    <property type="match status" value="4"/>
</dbReference>
<dbReference type="InterPro" id="IPR036322">
    <property type="entry name" value="WD40_repeat_dom_sf"/>
</dbReference>
<keyword evidence="3" id="KW-0677">Repeat</keyword>
<dbReference type="PROSITE" id="PS00678">
    <property type="entry name" value="WD_REPEATS_1"/>
    <property type="match status" value="3"/>
</dbReference>
<dbReference type="GO" id="GO:0006325">
    <property type="term" value="P:chromatin organization"/>
    <property type="evidence" value="ECO:0007669"/>
    <property type="project" value="UniProtKB-KW"/>
</dbReference>
<evidence type="ECO:0000256" key="5">
    <source>
        <dbReference type="ARBA" id="ARBA00023242"/>
    </source>
</evidence>
<dbReference type="InterPro" id="IPR050459">
    <property type="entry name" value="WD_repeat_RBAP46/RBAP48/MSI1"/>
</dbReference>
<dbReference type="SMART" id="SM00320">
    <property type="entry name" value="WD40"/>
    <property type="match status" value="6"/>
</dbReference>
<feature type="repeat" description="WD" evidence="6">
    <location>
        <begin position="176"/>
        <end position="218"/>
    </location>
</feature>
<evidence type="ECO:0000313" key="9">
    <source>
        <dbReference type="Proteomes" id="UP001172155"/>
    </source>
</evidence>
<protein>
    <submittedName>
        <fullName evidence="8">WD40-repeat-containing domain protein</fullName>
    </submittedName>
</protein>
<dbReference type="Pfam" id="PF12265">
    <property type="entry name" value="CAF1C_H4-bd"/>
    <property type="match status" value="1"/>
</dbReference>
<dbReference type="InterPro" id="IPR001680">
    <property type="entry name" value="WD40_rpt"/>
</dbReference>
<dbReference type="PROSITE" id="PS50082">
    <property type="entry name" value="WD_REPEATS_2"/>
    <property type="match status" value="3"/>
</dbReference>
<dbReference type="InterPro" id="IPR019775">
    <property type="entry name" value="WD40_repeat_CS"/>
</dbReference>
<dbReference type="PROSITE" id="PS50294">
    <property type="entry name" value="WD_REPEATS_REGION"/>
    <property type="match status" value="3"/>
</dbReference>
<dbReference type="InterPro" id="IPR022052">
    <property type="entry name" value="Histone-bd_RBBP4-like_N"/>
</dbReference>
<evidence type="ECO:0000256" key="1">
    <source>
        <dbReference type="ARBA" id="ARBA00004123"/>
    </source>
</evidence>
<dbReference type="SUPFAM" id="SSF50978">
    <property type="entry name" value="WD40 repeat-like"/>
    <property type="match status" value="1"/>
</dbReference>
<reference evidence="8" key="1">
    <citation type="submission" date="2023-06" db="EMBL/GenBank/DDBJ databases">
        <title>Genome-scale phylogeny and comparative genomics of the fungal order Sordariales.</title>
        <authorList>
            <consortium name="Lawrence Berkeley National Laboratory"/>
            <person name="Hensen N."/>
            <person name="Bonometti L."/>
            <person name="Westerberg I."/>
            <person name="Brannstrom I.O."/>
            <person name="Guillou S."/>
            <person name="Cros-Aarteil S."/>
            <person name="Calhoun S."/>
            <person name="Haridas S."/>
            <person name="Kuo A."/>
            <person name="Mondo S."/>
            <person name="Pangilinan J."/>
            <person name="Riley R."/>
            <person name="LaButti K."/>
            <person name="Andreopoulos B."/>
            <person name="Lipzen A."/>
            <person name="Chen C."/>
            <person name="Yanf M."/>
            <person name="Daum C."/>
            <person name="Ng V."/>
            <person name="Clum A."/>
            <person name="Steindorff A."/>
            <person name="Ohm R."/>
            <person name="Martin F."/>
            <person name="Silar P."/>
            <person name="Natvig D."/>
            <person name="Lalanne C."/>
            <person name="Gautier V."/>
            <person name="Ament-velasquez S.L."/>
            <person name="Kruys A."/>
            <person name="Hutchinson M.I."/>
            <person name="Powell A.J."/>
            <person name="Barry K."/>
            <person name="Miller A.N."/>
            <person name="Grigoriev I.V."/>
            <person name="Debuchy R."/>
            <person name="Gladieux P."/>
            <person name="Thoren M.H."/>
            <person name="Johannesson H."/>
        </authorList>
    </citation>
    <scope>NUCLEOTIDE SEQUENCE</scope>
    <source>
        <strain evidence="8">SMH3187-1</strain>
    </source>
</reference>
<keyword evidence="4" id="KW-0156">Chromatin regulator</keyword>
<dbReference type="EMBL" id="JAUKUD010000002">
    <property type="protein sequence ID" value="KAK0751975.1"/>
    <property type="molecule type" value="Genomic_DNA"/>
</dbReference>
<feature type="domain" description="Histone-binding protein RBBP4-like N-terminal" evidence="7">
    <location>
        <begin position="17"/>
        <end position="87"/>
    </location>
</feature>
<evidence type="ECO:0000313" key="8">
    <source>
        <dbReference type="EMBL" id="KAK0751975.1"/>
    </source>
</evidence>
<dbReference type="AlphaFoldDB" id="A0AA40F6A9"/>
<dbReference type="PRINTS" id="PR00320">
    <property type="entry name" value="GPROTEINBRPT"/>
</dbReference>
<feature type="repeat" description="WD" evidence="6">
    <location>
        <begin position="276"/>
        <end position="312"/>
    </location>
</feature>
<feature type="repeat" description="WD" evidence="6">
    <location>
        <begin position="320"/>
        <end position="355"/>
    </location>
</feature>